<accession>A0A9D9DEC6</accession>
<feature type="chain" id="PRO_5039089722" description="Secreted protein" evidence="1">
    <location>
        <begin position="21"/>
        <end position="130"/>
    </location>
</feature>
<sequence>MKKIILFGIFAGFVCAGAYASDGVYTETETINTYETITIDTVKYYDVAPVHNVRVRPCRAASSIDLSRNCGGCATKPAAKKLAPVRVKTYTEVIDHYQVYEPVVSYKPAGTYTTRRYVQAPNPHCGTCAR</sequence>
<comment type="caution">
    <text evidence="2">The sequence shown here is derived from an EMBL/GenBank/DDBJ whole genome shotgun (WGS) entry which is preliminary data.</text>
</comment>
<dbReference type="EMBL" id="JADINC010000006">
    <property type="protein sequence ID" value="MBO8424903.1"/>
    <property type="molecule type" value="Genomic_DNA"/>
</dbReference>
<reference evidence="2" key="1">
    <citation type="submission" date="2020-10" db="EMBL/GenBank/DDBJ databases">
        <authorList>
            <person name="Gilroy R."/>
        </authorList>
    </citation>
    <scope>NUCLEOTIDE SEQUENCE</scope>
    <source>
        <strain evidence="2">8207</strain>
    </source>
</reference>
<gene>
    <name evidence="2" type="ORF">IAC69_00300</name>
</gene>
<feature type="signal peptide" evidence="1">
    <location>
        <begin position="1"/>
        <end position="20"/>
    </location>
</feature>
<proteinExistence type="predicted"/>
<reference evidence="2" key="2">
    <citation type="journal article" date="2021" name="PeerJ">
        <title>Extensive microbial diversity within the chicken gut microbiome revealed by metagenomics and culture.</title>
        <authorList>
            <person name="Gilroy R."/>
            <person name="Ravi A."/>
            <person name="Getino M."/>
            <person name="Pursley I."/>
            <person name="Horton D.L."/>
            <person name="Alikhan N.F."/>
            <person name="Baker D."/>
            <person name="Gharbi K."/>
            <person name="Hall N."/>
            <person name="Watson M."/>
            <person name="Adriaenssens E.M."/>
            <person name="Foster-Nyarko E."/>
            <person name="Jarju S."/>
            <person name="Secka A."/>
            <person name="Antonio M."/>
            <person name="Oren A."/>
            <person name="Chaudhuri R.R."/>
            <person name="La Ragione R."/>
            <person name="Hildebrand F."/>
            <person name="Pallen M.J."/>
        </authorList>
    </citation>
    <scope>NUCLEOTIDE SEQUENCE</scope>
    <source>
        <strain evidence="2">8207</strain>
    </source>
</reference>
<name>A0A9D9DEC6_9PROT</name>
<evidence type="ECO:0000256" key="1">
    <source>
        <dbReference type="SAM" id="SignalP"/>
    </source>
</evidence>
<dbReference type="AlphaFoldDB" id="A0A9D9DEC6"/>
<protein>
    <recommendedName>
        <fullName evidence="4">Secreted protein</fullName>
    </recommendedName>
</protein>
<evidence type="ECO:0000313" key="2">
    <source>
        <dbReference type="EMBL" id="MBO8424903.1"/>
    </source>
</evidence>
<evidence type="ECO:0008006" key="4">
    <source>
        <dbReference type="Google" id="ProtNLM"/>
    </source>
</evidence>
<dbReference type="Proteomes" id="UP000823630">
    <property type="component" value="Unassembled WGS sequence"/>
</dbReference>
<organism evidence="2 3">
    <name type="scientific">Candidatus Enterousia avistercoris</name>
    <dbReference type="NCBI Taxonomy" id="2840788"/>
    <lineage>
        <taxon>Bacteria</taxon>
        <taxon>Pseudomonadati</taxon>
        <taxon>Pseudomonadota</taxon>
        <taxon>Alphaproteobacteria</taxon>
        <taxon>Candidatus Enterousia</taxon>
    </lineage>
</organism>
<evidence type="ECO:0000313" key="3">
    <source>
        <dbReference type="Proteomes" id="UP000823630"/>
    </source>
</evidence>
<keyword evidence="1" id="KW-0732">Signal</keyword>